<dbReference type="Pfam" id="PF00665">
    <property type="entry name" value="rve"/>
    <property type="match status" value="1"/>
</dbReference>
<dbReference type="NCBIfam" id="NF033516">
    <property type="entry name" value="transpos_IS3"/>
    <property type="match status" value="1"/>
</dbReference>
<dbReference type="Proteomes" id="UP000217209">
    <property type="component" value="Chromosome"/>
</dbReference>
<dbReference type="PANTHER" id="PTHR46889:SF4">
    <property type="entry name" value="TRANSPOSASE INSO FOR INSERTION SEQUENCE ELEMENT IS911B-RELATED"/>
    <property type="match status" value="1"/>
</dbReference>
<dbReference type="InterPro" id="IPR036397">
    <property type="entry name" value="RNaseH_sf"/>
</dbReference>
<keyword evidence="4" id="KW-1185">Reference proteome</keyword>
<organism evidence="3 4">
    <name type="scientific">Corynebacterium glaucum</name>
    <dbReference type="NCBI Taxonomy" id="187491"/>
    <lineage>
        <taxon>Bacteria</taxon>
        <taxon>Bacillati</taxon>
        <taxon>Actinomycetota</taxon>
        <taxon>Actinomycetes</taxon>
        <taxon>Mycobacteriales</taxon>
        <taxon>Corynebacteriaceae</taxon>
        <taxon>Corynebacterium</taxon>
    </lineage>
</organism>
<comment type="function">
    <text evidence="1">Involved in the transposition of the insertion sequence.</text>
</comment>
<feature type="domain" description="Integrase catalytic" evidence="2">
    <location>
        <begin position="127"/>
        <end position="216"/>
    </location>
</feature>
<dbReference type="SUPFAM" id="SSF53098">
    <property type="entry name" value="Ribonuclease H-like"/>
    <property type="match status" value="1"/>
</dbReference>
<accession>A0A1Q2HYL6</accession>
<dbReference type="PANTHER" id="PTHR46889">
    <property type="entry name" value="TRANSPOSASE INSF FOR INSERTION SEQUENCE IS3B-RELATED"/>
    <property type="match status" value="1"/>
</dbReference>
<name>A0A1Q2HYL6_9CORY</name>
<evidence type="ECO:0000259" key="2">
    <source>
        <dbReference type="PROSITE" id="PS50994"/>
    </source>
</evidence>
<sequence length="216" mass="24528">MIEYIDTYRDRFGVEAICRTLRQTECGFITSRGYRAAKTRAPSARSLSDALLIPELVKVYEDNFSVYGVRKMWKAMQRAGWDIGRDQTARLMKLAGIQGRRRGRTPITTLRTDVADCRPDLVNRDFTACAPHRLWVADITYVRTLSGFAYTAFITDVYSRKIVGVATRASMHTDELPLEAFEHALYHAGDLRAEGLVHHSDRGSQYVSIRYGCLVP</sequence>
<dbReference type="KEGG" id="cgv:CGLAU_09970"/>
<protein>
    <submittedName>
        <fullName evidence="3">Integrase core domain protein</fullName>
    </submittedName>
</protein>
<reference evidence="3 4" key="1">
    <citation type="submission" date="2016-12" db="EMBL/GenBank/DDBJ databases">
        <authorList>
            <person name="Song W.-J."/>
            <person name="Kurnit D.M."/>
        </authorList>
    </citation>
    <scope>NUCLEOTIDE SEQUENCE [LARGE SCALE GENOMIC DNA]</scope>
    <source>
        <strain evidence="3 4">DSM 30827</strain>
    </source>
</reference>
<dbReference type="InterPro" id="IPR025948">
    <property type="entry name" value="HTH-like_dom"/>
</dbReference>
<dbReference type="EMBL" id="CP019688">
    <property type="protein sequence ID" value="AQQ15942.1"/>
    <property type="molecule type" value="Genomic_DNA"/>
</dbReference>
<dbReference type="GO" id="GO:0015074">
    <property type="term" value="P:DNA integration"/>
    <property type="evidence" value="ECO:0007669"/>
    <property type="project" value="InterPro"/>
</dbReference>
<dbReference type="AlphaFoldDB" id="A0A1Q2HYL6"/>
<evidence type="ECO:0000256" key="1">
    <source>
        <dbReference type="ARBA" id="ARBA00002286"/>
    </source>
</evidence>
<dbReference type="GO" id="GO:0003676">
    <property type="term" value="F:nucleic acid binding"/>
    <property type="evidence" value="ECO:0007669"/>
    <property type="project" value="InterPro"/>
</dbReference>
<evidence type="ECO:0000313" key="3">
    <source>
        <dbReference type="EMBL" id="AQQ15942.1"/>
    </source>
</evidence>
<gene>
    <name evidence="3" type="ORF">CGLAU_09970</name>
</gene>
<dbReference type="Gene3D" id="3.30.420.10">
    <property type="entry name" value="Ribonuclease H-like superfamily/Ribonuclease H"/>
    <property type="match status" value="1"/>
</dbReference>
<dbReference type="OrthoDB" id="4281720at2"/>
<proteinExistence type="predicted"/>
<dbReference type="InterPro" id="IPR001584">
    <property type="entry name" value="Integrase_cat-core"/>
</dbReference>
<dbReference type="InterPro" id="IPR050900">
    <property type="entry name" value="Transposase_IS3/IS150/IS904"/>
</dbReference>
<dbReference type="Pfam" id="PF13276">
    <property type="entry name" value="HTH_21"/>
    <property type="match status" value="1"/>
</dbReference>
<dbReference type="PROSITE" id="PS50994">
    <property type="entry name" value="INTEGRASE"/>
    <property type="match status" value="1"/>
</dbReference>
<dbReference type="InterPro" id="IPR012337">
    <property type="entry name" value="RNaseH-like_sf"/>
</dbReference>
<evidence type="ECO:0000313" key="4">
    <source>
        <dbReference type="Proteomes" id="UP000217209"/>
    </source>
</evidence>
<dbReference type="InterPro" id="IPR048020">
    <property type="entry name" value="Transpos_IS3"/>
</dbReference>